<gene>
    <name evidence="2" type="ORF">T05_564</name>
</gene>
<evidence type="ECO:0000313" key="3">
    <source>
        <dbReference type="Proteomes" id="UP000055048"/>
    </source>
</evidence>
<accession>A0A0V0T9E8</accession>
<dbReference type="Proteomes" id="UP000055048">
    <property type="component" value="Unassembled WGS sequence"/>
</dbReference>
<keyword evidence="3" id="KW-1185">Reference proteome</keyword>
<feature type="region of interest" description="Disordered" evidence="1">
    <location>
        <begin position="49"/>
        <end position="87"/>
    </location>
</feature>
<name>A0A0V0T9E8_9BILA</name>
<protein>
    <submittedName>
        <fullName evidence="2">Uncharacterized protein</fullName>
    </submittedName>
</protein>
<sequence length="87" mass="9390">MLLHETVGNGKKVASEGIRNLCHVMKHVVAARPGKDFPWCAVPNLGSTRSRRHETTAGCSAQSHSKNLRSCPHSPDSHIAGNGEDSY</sequence>
<organism evidence="2 3">
    <name type="scientific">Trichinella murrelli</name>
    <dbReference type="NCBI Taxonomy" id="144512"/>
    <lineage>
        <taxon>Eukaryota</taxon>
        <taxon>Metazoa</taxon>
        <taxon>Ecdysozoa</taxon>
        <taxon>Nematoda</taxon>
        <taxon>Enoplea</taxon>
        <taxon>Dorylaimia</taxon>
        <taxon>Trichinellida</taxon>
        <taxon>Trichinellidae</taxon>
        <taxon>Trichinella</taxon>
    </lineage>
</organism>
<dbReference type="EMBL" id="JYDJ01000425">
    <property type="protein sequence ID" value="KRX35608.1"/>
    <property type="molecule type" value="Genomic_DNA"/>
</dbReference>
<proteinExistence type="predicted"/>
<reference evidence="2 3" key="1">
    <citation type="submission" date="2015-01" db="EMBL/GenBank/DDBJ databases">
        <title>Evolution of Trichinella species and genotypes.</title>
        <authorList>
            <person name="Korhonen P.K."/>
            <person name="Edoardo P."/>
            <person name="Giuseppe L.R."/>
            <person name="Gasser R.B."/>
        </authorList>
    </citation>
    <scope>NUCLEOTIDE SEQUENCE [LARGE SCALE GENOMIC DNA]</scope>
    <source>
        <strain evidence="2">ISS417</strain>
    </source>
</reference>
<evidence type="ECO:0000313" key="2">
    <source>
        <dbReference type="EMBL" id="KRX35608.1"/>
    </source>
</evidence>
<dbReference type="AlphaFoldDB" id="A0A0V0T9E8"/>
<comment type="caution">
    <text evidence="2">The sequence shown here is derived from an EMBL/GenBank/DDBJ whole genome shotgun (WGS) entry which is preliminary data.</text>
</comment>
<evidence type="ECO:0000256" key="1">
    <source>
        <dbReference type="SAM" id="MobiDB-lite"/>
    </source>
</evidence>